<feature type="domain" description="ESPR" evidence="1">
    <location>
        <begin position="1"/>
        <end position="50"/>
    </location>
</feature>
<proteinExistence type="predicted"/>
<name>A0A2S0PDF1_9NEIS</name>
<reference evidence="2 3" key="1">
    <citation type="submission" date="2018-04" db="EMBL/GenBank/DDBJ databases">
        <title>Denitrifier Microvirgula.</title>
        <authorList>
            <person name="Anderson E."/>
            <person name="Jang J."/>
            <person name="Ishii S."/>
        </authorList>
    </citation>
    <scope>NUCLEOTIDE SEQUENCE [LARGE SCALE GENOMIC DNA]</scope>
    <source>
        <strain evidence="2 3">BE2.4</strain>
    </source>
</reference>
<accession>A0A2S0PDF1</accession>
<dbReference type="EMBL" id="CP028519">
    <property type="protein sequence ID" value="AVY95410.1"/>
    <property type="molecule type" value="Genomic_DNA"/>
</dbReference>
<dbReference type="AlphaFoldDB" id="A0A2S0PDF1"/>
<dbReference type="Pfam" id="PF13018">
    <property type="entry name" value="ESPR"/>
    <property type="match status" value="1"/>
</dbReference>
<dbReference type="KEGG" id="maer:DAI18_16185"/>
<sequence>MNHVYRLVWSPAQGIWRVTSELSRRHAASGGAHRRAGSPALMLALSLLAAPALA</sequence>
<evidence type="ECO:0000313" key="3">
    <source>
        <dbReference type="Proteomes" id="UP000244173"/>
    </source>
</evidence>
<dbReference type="Proteomes" id="UP000244173">
    <property type="component" value="Chromosome"/>
</dbReference>
<gene>
    <name evidence="2" type="ORF">DAI18_16185</name>
</gene>
<dbReference type="RefSeq" id="WP_084300139.1">
    <property type="nucleotide sequence ID" value="NZ_CP028519.1"/>
</dbReference>
<evidence type="ECO:0000313" key="2">
    <source>
        <dbReference type="EMBL" id="AVY95410.1"/>
    </source>
</evidence>
<organism evidence="2 3">
    <name type="scientific">Microvirgula aerodenitrificans</name>
    <dbReference type="NCBI Taxonomy" id="57480"/>
    <lineage>
        <taxon>Bacteria</taxon>
        <taxon>Pseudomonadati</taxon>
        <taxon>Pseudomonadota</taxon>
        <taxon>Betaproteobacteria</taxon>
        <taxon>Neisseriales</taxon>
        <taxon>Aquaspirillaceae</taxon>
        <taxon>Microvirgula</taxon>
    </lineage>
</organism>
<keyword evidence="3" id="KW-1185">Reference proteome</keyword>
<evidence type="ECO:0000259" key="1">
    <source>
        <dbReference type="Pfam" id="PF13018"/>
    </source>
</evidence>
<dbReference type="InterPro" id="IPR024973">
    <property type="entry name" value="ESPR"/>
</dbReference>
<protein>
    <recommendedName>
        <fullName evidence="1">ESPR domain-containing protein</fullName>
    </recommendedName>
</protein>
<dbReference type="STRING" id="1122240.GCA_000620105_02702"/>